<dbReference type="HOGENOM" id="CLU_041810_0_0_1"/>
<dbReference type="InParanoid" id="B0DRE4"/>
<evidence type="ECO:0000313" key="2">
    <source>
        <dbReference type="Proteomes" id="UP000001194"/>
    </source>
</evidence>
<name>B0DRE4_LACBS</name>
<dbReference type="GeneID" id="6082179"/>
<reference evidence="1 2" key="1">
    <citation type="journal article" date="2008" name="Nature">
        <title>The genome of Laccaria bicolor provides insights into mycorrhizal symbiosis.</title>
        <authorList>
            <person name="Martin F."/>
            <person name="Aerts A."/>
            <person name="Ahren D."/>
            <person name="Brun A."/>
            <person name="Danchin E.G.J."/>
            <person name="Duchaussoy F."/>
            <person name="Gibon J."/>
            <person name="Kohler A."/>
            <person name="Lindquist E."/>
            <person name="Pereda V."/>
            <person name="Salamov A."/>
            <person name="Shapiro H.J."/>
            <person name="Wuyts J."/>
            <person name="Blaudez D."/>
            <person name="Buee M."/>
            <person name="Brokstein P."/>
            <person name="Canbaeck B."/>
            <person name="Cohen D."/>
            <person name="Courty P.E."/>
            <person name="Coutinho P.M."/>
            <person name="Delaruelle C."/>
            <person name="Detter J.C."/>
            <person name="Deveau A."/>
            <person name="DiFazio S."/>
            <person name="Duplessis S."/>
            <person name="Fraissinet-Tachet L."/>
            <person name="Lucic E."/>
            <person name="Frey-Klett P."/>
            <person name="Fourrey C."/>
            <person name="Feussner I."/>
            <person name="Gay G."/>
            <person name="Grimwood J."/>
            <person name="Hoegger P.J."/>
            <person name="Jain P."/>
            <person name="Kilaru S."/>
            <person name="Labbe J."/>
            <person name="Lin Y.C."/>
            <person name="Legue V."/>
            <person name="Le Tacon F."/>
            <person name="Marmeisse R."/>
            <person name="Melayah D."/>
            <person name="Montanini B."/>
            <person name="Muratet M."/>
            <person name="Nehls U."/>
            <person name="Niculita-Hirzel H."/>
            <person name="Oudot-Le Secq M.P."/>
            <person name="Peter M."/>
            <person name="Quesneville H."/>
            <person name="Rajashekar B."/>
            <person name="Reich M."/>
            <person name="Rouhier N."/>
            <person name="Schmutz J."/>
            <person name="Yin T."/>
            <person name="Chalot M."/>
            <person name="Henrissat B."/>
            <person name="Kuees U."/>
            <person name="Lucas S."/>
            <person name="Van de Peer Y."/>
            <person name="Podila G.K."/>
            <person name="Polle A."/>
            <person name="Pukkila P.J."/>
            <person name="Richardson P.M."/>
            <person name="Rouze P."/>
            <person name="Sanders I.R."/>
            <person name="Stajich J.E."/>
            <person name="Tunlid A."/>
            <person name="Tuskan G."/>
            <person name="Grigoriev I.V."/>
        </authorList>
    </citation>
    <scope>NUCLEOTIDE SEQUENCE [LARGE SCALE GENOMIC DNA]</scope>
    <source>
        <strain evidence="2">S238N-H82 / ATCC MYA-4686</strain>
    </source>
</reference>
<sequence length="310" mass="34840">MMQVNLKKLALDVHATNSGTFHNAGDGHLFALVIWNFCPNGDVPSAIHKVVRETVAERQNIRMEDPGSIIQMGFSTGSCSAPQFDWVRNITNCKLLKGVVDEMDYRSSSIFALFWNLCCDLLPREIMDDFNNFFDQFNMVQMSSEKGAAKSFIAKNTTRGDYMVQVGDTEFVFSNAEMAPPAGVCAQNYARSMHFEHQPHKFAIAWTVHRDHPPDARGHFYIGSYKMRIQAAPNTLVVWIPSDVHGTSLQDLNPRNLNPEFLQTGIAIVTPNQLPSVWNVFCDSEMKYEEMLSNVIRDLGDGHGDEGLES</sequence>
<dbReference type="AlphaFoldDB" id="B0DRE4"/>
<dbReference type="OrthoDB" id="2730162at2759"/>
<evidence type="ECO:0000313" key="1">
    <source>
        <dbReference type="EMBL" id="EDR02770.1"/>
    </source>
</evidence>
<proteinExistence type="predicted"/>
<protein>
    <submittedName>
        <fullName evidence="1">Predicted protein</fullName>
    </submittedName>
</protein>
<dbReference type="RefSeq" id="XP_001886480.1">
    <property type="nucleotide sequence ID" value="XM_001886445.1"/>
</dbReference>
<dbReference type="KEGG" id="lbc:LACBIDRAFT_332047"/>
<accession>B0DRE4</accession>
<keyword evidence="2" id="KW-1185">Reference proteome</keyword>
<dbReference type="EMBL" id="DS547128">
    <property type="protein sequence ID" value="EDR02770.1"/>
    <property type="molecule type" value="Genomic_DNA"/>
</dbReference>
<gene>
    <name evidence="1" type="ORF">LACBIDRAFT_332047</name>
</gene>
<organism evidence="2">
    <name type="scientific">Laccaria bicolor (strain S238N-H82 / ATCC MYA-4686)</name>
    <name type="common">Bicoloured deceiver</name>
    <name type="synonym">Laccaria laccata var. bicolor</name>
    <dbReference type="NCBI Taxonomy" id="486041"/>
    <lineage>
        <taxon>Eukaryota</taxon>
        <taxon>Fungi</taxon>
        <taxon>Dikarya</taxon>
        <taxon>Basidiomycota</taxon>
        <taxon>Agaricomycotina</taxon>
        <taxon>Agaricomycetes</taxon>
        <taxon>Agaricomycetidae</taxon>
        <taxon>Agaricales</taxon>
        <taxon>Agaricineae</taxon>
        <taxon>Hydnangiaceae</taxon>
        <taxon>Laccaria</taxon>
    </lineage>
</organism>
<dbReference type="STRING" id="486041.B0DRE4"/>
<dbReference type="Proteomes" id="UP000001194">
    <property type="component" value="Unassembled WGS sequence"/>
</dbReference>